<protein>
    <submittedName>
        <fullName evidence="2">Alpha/beta hydrolase</fullName>
    </submittedName>
</protein>
<keyword evidence="3" id="KW-1185">Reference proteome</keyword>
<evidence type="ECO:0000259" key="1">
    <source>
        <dbReference type="Pfam" id="PF12697"/>
    </source>
</evidence>
<dbReference type="InterPro" id="IPR000073">
    <property type="entry name" value="AB_hydrolase_1"/>
</dbReference>
<evidence type="ECO:0000313" key="2">
    <source>
        <dbReference type="EMBL" id="WTY34430.1"/>
    </source>
</evidence>
<dbReference type="Gene3D" id="3.40.50.1820">
    <property type="entry name" value="alpha/beta hydrolase"/>
    <property type="match status" value="1"/>
</dbReference>
<accession>A0ABZ1N3C8</accession>
<dbReference type="EMBL" id="CP109527">
    <property type="protein sequence ID" value="WTY34430.1"/>
    <property type="molecule type" value="Genomic_DNA"/>
</dbReference>
<dbReference type="GO" id="GO:0016787">
    <property type="term" value="F:hydrolase activity"/>
    <property type="evidence" value="ECO:0007669"/>
    <property type="project" value="UniProtKB-KW"/>
</dbReference>
<evidence type="ECO:0000313" key="3">
    <source>
        <dbReference type="Proteomes" id="UP001621418"/>
    </source>
</evidence>
<dbReference type="SUPFAM" id="SSF53474">
    <property type="entry name" value="alpha/beta-Hydrolases"/>
    <property type="match status" value="1"/>
</dbReference>
<name>A0ABZ1N3C8_9NOCA</name>
<sequence length="223" mass="23303">MRDIPVLLVHGLGSSFEHNWRATGWVDMAEGDGHRVIGVALPGHIGDSGPASQDPADVVLRHCLSVGHQVDAVGFSAGGYAVLHAAARCPEAFRRIAVLGVGDSTESYGGPLRAAVIDALEADDEPVEGLARTIRRLVVGTGNDRFAVAGFLRRDDPPLSAAQLAAITPPILLVLGEHDFARSVAGLVAALPTATSVMLPGTDHFATPTNFHAVDAVLRFLSE</sequence>
<feature type="domain" description="AB hydrolase-1" evidence="1">
    <location>
        <begin position="6"/>
        <end position="207"/>
    </location>
</feature>
<dbReference type="Pfam" id="PF12697">
    <property type="entry name" value="Abhydrolase_6"/>
    <property type="match status" value="1"/>
</dbReference>
<dbReference type="RefSeq" id="WP_405146803.1">
    <property type="nucleotide sequence ID" value="NZ_CP109527.1"/>
</dbReference>
<reference evidence="2 3" key="1">
    <citation type="submission" date="2022-10" db="EMBL/GenBank/DDBJ databases">
        <title>The complete genomes of actinobacterial strains from the NBC collection.</title>
        <authorList>
            <person name="Joergensen T.S."/>
            <person name="Alvarez Arevalo M."/>
            <person name="Sterndorff E.B."/>
            <person name="Faurdal D."/>
            <person name="Vuksanovic O."/>
            <person name="Mourched A.-S."/>
            <person name="Charusanti P."/>
            <person name="Shaw S."/>
            <person name="Blin K."/>
            <person name="Weber T."/>
        </authorList>
    </citation>
    <scope>NUCLEOTIDE SEQUENCE [LARGE SCALE GENOMIC DNA]</scope>
    <source>
        <strain evidence="2 3">NBC_01413</strain>
    </source>
</reference>
<dbReference type="Proteomes" id="UP001621418">
    <property type="component" value="Chromosome"/>
</dbReference>
<dbReference type="InterPro" id="IPR029058">
    <property type="entry name" value="AB_hydrolase_fold"/>
</dbReference>
<gene>
    <name evidence="2" type="ORF">OG308_24330</name>
</gene>
<keyword evidence="2" id="KW-0378">Hydrolase</keyword>
<organism evidence="2 3">
    <name type="scientific">Nocardia salmonicida</name>
    <dbReference type="NCBI Taxonomy" id="53431"/>
    <lineage>
        <taxon>Bacteria</taxon>
        <taxon>Bacillati</taxon>
        <taxon>Actinomycetota</taxon>
        <taxon>Actinomycetes</taxon>
        <taxon>Mycobacteriales</taxon>
        <taxon>Nocardiaceae</taxon>
        <taxon>Nocardia</taxon>
    </lineage>
</organism>
<proteinExistence type="predicted"/>